<sequence length="399" mass="43359">MVSKVTSLVTGLLGLPAAADSSTYGQNAVCANDQLMRLYDQSTGLWPFPGSDLGIYWWQSANMLTAFNDLAQLNGDLKQHYSYVWDDTYNNAPAHNPSPEAVMGADGQLHKVYRKNTTKKVHVMTEVGDFKNDFYDDEAWWGLAWLGAVDNTGDDRFRQEAIAIWYDMKAAWNRHQCGGVPWNKSEGSSPVAISNELYIALGASLANHVGDDQKPTYLAGAQEAWEWFRNSGMINGDGLINDGLDPSTCQNDGKPTYSYNQGVILGGLVELYWATGDASYLDSAGAIADAVTRPGSSMLDGSGILADDCDRSQSCGGDGVQFKGVFNRNLRKLQEARPTDQWKAFLETNAKSIWDKDLSVVDGECRVGVYWGGPYAEADASSQSSGLDALTAAFAVTGQ</sequence>
<protein>
    <submittedName>
        <fullName evidence="1">Uncharacterized protein</fullName>
    </submittedName>
</protein>
<dbReference type="EMBL" id="CM047940">
    <property type="protein sequence ID" value="KAI9904365.1"/>
    <property type="molecule type" value="Genomic_DNA"/>
</dbReference>
<proteinExistence type="predicted"/>
<dbReference type="Proteomes" id="UP001163324">
    <property type="component" value="Chromosome 1"/>
</dbReference>
<accession>A0ACC0VEV6</accession>
<gene>
    <name evidence="1" type="ORF">N3K66_000894</name>
</gene>
<evidence type="ECO:0000313" key="2">
    <source>
        <dbReference type="Proteomes" id="UP001163324"/>
    </source>
</evidence>
<comment type="caution">
    <text evidence="1">The sequence shown here is derived from an EMBL/GenBank/DDBJ whole genome shotgun (WGS) entry which is preliminary data.</text>
</comment>
<keyword evidence="2" id="KW-1185">Reference proteome</keyword>
<organism evidence="1 2">
    <name type="scientific">Trichothecium roseum</name>
    <dbReference type="NCBI Taxonomy" id="47278"/>
    <lineage>
        <taxon>Eukaryota</taxon>
        <taxon>Fungi</taxon>
        <taxon>Dikarya</taxon>
        <taxon>Ascomycota</taxon>
        <taxon>Pezizomycotina</taxon>
        <taxon>Sordariomycetes</taxon>
        <taxon>Hypocreomycetidae</taxon>
        <taxon>Hypocreales</taxon>
        <taxon>Hypocreales incertae sedis</taxon>
        <taxon>Trichothecium</taxon>
    </lineage>
</organism>
<reference evidence="1" key="1">
    <citation type="submission" date="2022-10" db="EMBL/GenBank/DDBJ databases">
        <title>Complete Genome of Trichothecium roseum strain YXFP-22015, a Plant Pathogen Isolated from Citrus.</title>
        <authorList>
            <person name="Wang Y."/>
            <person name="Zhu L."/>
        </authorList>
    </citation>
    <scope>NUCLEOTIDE SEQUENCE</scope>
    <source>
        <strain evidence="1">YXFP-22015</strain>
    </source>
</reference>
<evidence type="ECO:0000313" key="1">
    <source>
        <dbReference type="EMBL" id="KAI9904365.1"/>
    </source>
</evidence>
<name>A0ACC0VEV6_9HYPO</name>